<feature type="domain" description="O-methyltransferase dimerisation" evidence="5">
    <location>
        <begin position="98"/>
        <end position="162"/>
    </location>
</feature>
<dbReference type="PROSITE" id="PS51683">
    <property type="entry name" value="SAM_OMT_II"/>
    <property type="match status" value="1"/>
</dbReference>
<keyword evidence="3" id="KW-0949">S-adenosyl-L-methionine</keyword>
<evidence type="ECO:0000256" key="1">
    <source>
        <dbReference type="ARBA" id="ARBA00022603"/>
    </source>
</evidence>
<evidence type="ECO:0000313" key="6">
    <source>
        <dbReference type="EMBL" id="KAF9743991.1"/>
    </source>
</evidence>
<dbReference type="InterPro" id="IPR029063">
    <property type="entry name" value="SAM-dependent_MTases_sf"/>
</dbReference>
<evidence type="ECO:0008006" key="8">
    <source>
        <dbReference type="Google" id="ProtNLM"/>
    </source>
</evidence>
<dbReference type="PANTHER" id="PTHR43712:SF12">
    <property type="entry name" value="STERIGMATOCYSTIN 8-O-METHYLTRANSFERASE"/>
    <property type="match status" value="1"/>
</dbReference>
<dbReference type="AlphaFoldDB" id="A0A8H7KB90"/>
<dbReference type="Gene3D" id="1.10.10.10">
    <property type="entry name" value="Winged helix-like DNA-binding domain superfamily/Winged helix DNA-binding domain"/>
    <property type="match status" value="1"/>
</dbReference>
<evidence type="ECO:0000256" key="3">
    <source>
        <dbReference type="ARBA" id="ARBA00022691"/>
    </source>
</evidence>
<dbReference type="InterPro" id="IPR036388">
    <property type="entry name" value="WH-like_DNA-bd_sf"/>
</dbReference>
<dbReference type="GO" id="GO:0008171">
    <property type="term" value="F:O-methyltransferase activity"/>
    <property type="evidence" value="ECO:0007669"/>
    <property type="project" value="InterPro"/>
</dbReference>
<dbReference type="InterPro" id="IPR036390">
    <property type="entry name" value="WH_DNA-bd_sf"/>
</dbReference>
<dbReference type="Pfam" id="PF08100">
    <property type="entry name" value="Dimerisation"/>
    <property type="match status" value="1"/>
</dbReference>
<keyword evidence="2" id="KW-0808">Transferase</keyword>
<keyword evidence="1" id="KW-0489">Methyltransferase</keyword>
<dbReference type="InterPro" id="IPR012967">
    <property type="entry name" value="COMT_dimerisation"/>
</dbReference>
<dbReference type="GO" id="GO:0032259">
    <property type="term" value="P:methylation"/>
    <property type="evidence" value="ECO:0007669"/>
    <property type="project" value="UniProtKB-KW"/>
</dbReference>
<accession>A0A8H7KB90</accession>
<evidence type="ECO:0000313" key="7">
    <source>
        <dbReference type="Proteomes" id="UP000616885"/>
    </source>
</evidence>
<dbReference type="PANTHER" id="PTHR43712">
    <property type="entry name" value="PUTATIVE (AFU_ORTHOLOGUE AFUA_4G14580)-RELATED"/>
    <property type="match status" value="1"/>
</dbReference>
<proteinExistence type="predicted"/>
<evidence type="ECO:0000256" key="2">
    <source>
        <dbReference type="ARBA" id="ARBA00022679"/>
    </source>
</evidence>
<dbReference type="Pfam" id="PF00891">
    <property type="entry name" value="Methyltransf_2"/>
    <property type="match status" value="1"/>
</dbReference>
<organism evidence="6 7">
    <name type="scientific">Bionectria ochroleuca</name>
    <name type="common">Gliocladium roseum</name>
    <dbReference type="NCBI Taxonomy" id="29856"/>
    <lineage>
        <taxon>Eukaryota</taxon>
        <taxon>Fungi</taxon>
        <taxon>Dikarya</taxon>
        <taxon>Ascomycota</taxon>
        <taxon>Pezizomycotina</taxon>
        <taxon>Sordariomycetes</taxon>
        <taxon>Hypocreomycetidae</taxon>
        <taxon>Hypocreales</taxon>
        <taxon>Bionectriaceae</taxon>
        <taxon>Clonostachys</taxon>
    </lineage>
</organism>
<dbReference type="InterPro" id="IPR001077">
    <property type="entry name" value="COMT_C"/>
</dbReference>
<gene>
    <name evidence="6" type="ORF">IM811_006331</name>
</gene>
<protein>
    <recommendedName>
        <fullName evidence="8">O-methyltransferase domain-containing protein</fullName>
    </recommendedName>
</protein>
<comment type="caution">
    <text evidence="6">The sequence shown here is derived from an EMBL/GenBank/DDBJ whole genome shotgun (WGS) entry which is preliminary data.</text>
</comment>
<dbReference type="Proteomes" id="UP000616885">
    <property type="component" value="Unassembled WGS sequence"/>
</dbReference>
<dbReference type="SUPFAM" id="SSF53335">
    <property type="entry name" value="S-adenosyl-L-methionine-dependent methyltransferases"/>
    <property type="match status" value="1"/>
</dbReference>
<reference evidence="6" key="1">
    <citation type="submission" date="2020-10" db="EMBL/GenBank/DDBJ databases">
        <title>High-Quality Genome Resource of Clonostachys rosea strain S41 by Oxford Nanopore Long-Read Sequencing.</title>
        <authorList>
            <person name="Wang H."/>
        </authorList>
    </citation>
    <scope>NUCLEOTIDE SEQUENCE</scope>
    <source>
        <strain evidence="6">S41</strain>
    </source>
</reference>
<feature type="domain" description="O-methyltransferase C-terminal" evidence="4">
    <location>
        <begin position="256"/>
        <end position="402"/>
    </location>
</feature>
<evidence type="ECO:0000259" key="4">
    <source>
        <dbReference type="Pfam" id="PF00891"/>
    </source>
</evidence>
<evidence type="ECO:0000259" key="5">
    <source>
        <dbReference type="Pfam" id="PF08100"/>
    </source>
</evidence>
<dbReference type="Gene3D" id="3.40.50.150">
    <property type="entry name" value="Vaccinia Virus protein VP39"/>
    <property type="match status" value="1"/>
</dbReference>
<dbReference type="EMBL" id="JADCTT010000016">
    <property type="protein sequence ID" value="KAF9743991.1"/>
    <property type="molecule type" value="Genomic_DNA"/>
</dbReference>
<name>A0A8H7KB90_BIOOC</name>
<dbReference type="InterPro" id="IPR016461">
    <property type="entry name" value="COMT-like"/>
</dbReference>
<sequence length="434" mass="48198">MYPFDLVEIMESSSTTPRIVELAAKISSSVSQLQELLSAQGVPSPSFTEDSPERLPANTFDLQDAVLDATTELHELLMEPVRLIFRFCATTNMAGIDAISRFGFADAVPIEGQISFGEIAKATGLDEPHVRRLLRHVMARNIFHEPEPGMVAHTKLSRYFIKPYIKDFVGFGAREGWPAATRMLDAIQKWPLSEEANHTGFSLANDSDKSALELLTADHARAMRLQGGIDAHDHFAGWAATDVAELYGWASIGEAIVCHVGGHRGEVAALLAKRFENLKFLVQDADKVISGAEAAVLDDLKSRIEFKSYDLFEPQIEQADVYLLRLVFQIRNDKETLKILKAQIPALRHGAKILIMEIVMPEPGAIPVWRDRELRAIDMAIGANFNGRNRYLGEWKALLAAADARFHLQRVIVPERSLLSTLEIVWDTSSSAEA</sequence>
<dbReference type="SUPFAM" id="SSF46785">
    <property type="entry name" value="Winged helix' DNA-binding domain"/>
    <property type="match status" value="1"/>
</dbReference>